<feature type="compositionally biased region" description="Basic and acidic residues" evidence="1">
    <location>
        <begin position="47"/>
        <end position="58"/>
    </location>
</feature>
<comment type="caution">
    <text evidence="3">The sequence shown here is derived from an EMBL/GenBank/DDBJ whole genome shotgun (WGS) entry which is preliminary data.</text>
</comment>
<feature type="signal peptide" evidence="2">
    <location>
        <begin position="1"/>
        <end position="26"/>
    </location>
</feature>
<feature type="region of interest" description="Disordered" evidence="1">
    <location>
        <begin position="47"/>
        <end position="71"/>
    </location>
</feature>
<feature type="chain" id="PRO_5046436823" description="DUF4177 domain-containing protein" evidence="2">
    <location>
        <begin position="27"/>
        <end position="220"/>
    </location>
</feature>
<sequence>METIRSINQATVACIFWILISNIAIANDGASENQHWNFYLQSIDPYSKDSDDSSKSTEHSPSSKQDMKHPLTRSYSQTNDMTAQEISEYNQKHQQSLRELHRQEQKNLFESVSRSINSTKQITDQDAYLVAPSKPSKSSYSARQTSFNWGGKESGYLYIDYEFTFESTNTENAQKMTHAISEMAKAGWEVDLNRSFQRIKGNGTDAKAFTTTQMRFRKQK</sequence>
<keyword evidence="2" id="KW-0732">Signal</keyword>
<accession>A0ABV4NVB2</accession>
<organism evidence="3 4">
    <name type="scientific">Microbulbifer epialgicus</name>
    <dbReference type="NCBI Taxonomy" id="393907"/>
    <lineage>
        <taxon>Bacteria</taxon>
        <taxon>Pseudomonadati</taxon>
        <taxon>Pseudomonadota</taxon>
        <taxon>Gammaproteobacteria</taxon>
        <taxon>Cellvibrionales</taxon>
        <taxon>Microbulbiferaceae</taxon>
        <taxon>Microbulbifer</taxon>
    </lineage>
</organism>
<reference evidence="3 4" key="1">
    <citation type="submission" date="2024-08" db="EMBL/GenBank/DDBJ databases">
        <authorList>
            <person name="Ishaq N."/>
        </authorList>
    </citation>
    <scope>NUCLEOTIDE SEQUENCE [LARGE SCALE GENOMIC DNA]</scope>
    <source>
        <strain evidence="3 4">DSM 18651</strain>
    </source>
</reference>
<keyword evidence="4" id="KW-1185">Reference proteome</keyword>
<gene>
    <name evidence="3" type="ORF">ACCI49_01190</name>
</gene>
<proteinExistence type="predicted"/>
<evidence type="ECO:0008006" key="5">
    <source>
        <dbReference type="Google" id="ProtNLM"/>
    </source>
</evidence>
<name>A0ABV4NVB2_9GAMM</name>
<dbReference type="RefSeq" id="WP_371837137.1">
    <property type="nucleotide sequence ID" value="NZ_JBGMEK010000001.1"/>
</dbReference>
<evidence type="ECO:0000313" key="4">
    <source>
        <dbReference type="Proteomes" id="UP001569428"/>
    </source>
</evidence>
<dbReference type="EMBL" id="JBGMEK010000001">
    <property type="protein sequence ID" value="MFA0809520.1"/>
    <property type="molecule type" value="Genomic_DNA"/>
</dbReference>
<protein>
    <recommendedName>
        <fullName evidence="5">DUF4177 domain-containing protein</fullName>
    </recommendedName>
</protein>
<evidence type="ECO:0000256" key="2">
    <source>
        <dbReference type="SAM" id="SignalP"/>
    </source>
</evidence>
<dbReference type="Proteomes" id="UP001569428">
    <property type="component" value="Unassembled WGS sequence"/>
</dbReference>
<evidence type="ECO:0000256" key="1">
    <source>
        <dbReference type="SAM" id="MobiDB-lite"/>
    </source>
</evidence>
<evidence type="ECO:0000313" key="3">
    <source>
        <dbReference type="EMBL" id="MFA0809520.1"/>
    </source>
</evidence>